<dbReference type="InterPro" id="IPR036388">
    <property type="entry name" value="WH-like_DNA-bd_sf"/>
</dbReference>
<comment type="caution">
    <text evidence="2">The sequence shown here is derived from an EMBL/GenBank/DDBJ whole genome shotgun (WGS) entry which is preliminary data.</text>
</comment>
<dbReference type="PANTHER" id="PTHR33221">
    <property type="entry name" value="WINGED HELIX-TURN-HELIX TRANSCRIPTIONAL REGULATOR, RRF2 FAMILY"/>
    <property type="match status" value="1"/>
</dbReference>
<dbReference type="InterPro" id="IPR036390">
    <property type="entry name" value="WH_DNA-bd_sf"/>
</dbReference>
<evidence type="ECO:0000256" key="1">
    <source>
        <dbReference type="ARBA" id="ARBA00023125"/>
    </source>
</evidence>
<dbReference type="InterPro" id="IPR030489">
    <property type="entry name" value="TR_Rrf2-type_CS"/>
</dbReference>
<dbReference type="AlphaFoldDB" id="A0A315XY88"/>
<dbReference type="NCBIfam" id="TIGR00738">
    <property type="entry name" value="rrf2_super"/>
    <property type="match status" value="1"/>
</dbReference>
<keyword evidence="1" id="KW-0238">DNA-binding</keyword>
<name>A0A315XY88_RUMFL</name>
<dbReference type="GO" id="GO:0003677">
    <property type="term" value="F:DNA binding"/>
    <property type="evidence" value="ECO:0007669"/>
    <property type="project" value="UniProtKB-KW"/>
</dbReference>
<dbReference type="PANTHER" id="PTHR33221:SF5">
    <property type="entry name" value="HTH-TYPE TRANSCRIPTIONAL REGULATOR ISCR"/>
    <property type="match status" value="1"/>
</dbReference>
<organism evidence="2 3">
    <name type="scientific">Ruminococcus flavefaciens</name>
    <dbReference type="NCBI Taxonomy" id="1265"/>
    <lineage>
        <taxon>Bacteria</taxon>
        <taxon>Bacillati</taxon>
        <taxon>Bacillota</taxon>
        <taxon>Clostridia</taxon>
        <taxon>Eubacteriales</taxon>
        <taxon>Oscillospiraceae</taxon>
        <taxon>Ruminococcus</taxon>
    </lineage>
</organism>
<gene>
    <name evidence="2" type="ORF">IE37_01662</name>
</gene>
<reference evidence="2 3" key="1">
    <citation type="submission" date="2018-05" db="EMBL/GenBank/DDBJ databases">
        <title>The Hungate 1000. A catalogue of reference genomes from the rumen microbiome.</title>
        <authorList>
            <person name="Kelly W."/>
        </authorList>
    </citation>
    <scope>NUCLEOTIDE SEQUENCE [LARGE SCALE GENOMIC DNA]</scope>
    <source>
        <strain evidence="2 3">SAb67</strain>
    </source>
</reference>
<dbReference type="STRING" id="1265.SAMN02910280_2331"/>
<dbReference type="Pfam" id="PF02082">
    <property type="entry name" value="Rrf2"/>
    <property type="match status" value="1"/>
</dbReference>
<dbReference type="SUPFAM" id="SSF46785">
    <property type="entry name" value="Winged helix' DNA-binding domain"/>
    <property type="match status" value="1"/>
</dbReference>
<dbReference type="GO" id="GO:0003700">
    <property type="term" value="F:DNA-binding transcription factor activity"/>
    <property type="evidence" value="ECO:0007669"/>
    <property type="project" value="TreeGrafter"/>
</dbReference>
<dbReference type="GO" id="GO:0005829">
    <property type="term" value="C:cytosol"/>
    <property type="evidence" value="ECO:0007669"/>
    <property type="project" value="TreeGrafter"/>
</dbReference>
<evidence type="ECO:0000313" key="3">
    <source>
        <dbReference type="Proteomes" id="UP000245720"/>
    </source>
</evidence>
<dbReference type="Gene3D" id="1.10.10.10">
    <property type="entry name" value="Winged helix-like DNA-binding domain superfamily/Winged helix DNA-binding domain"/>
    <property type="match status" value="1"/>
</dbReference>
<dbReference type="InterPro" id="IPR000944">
    <property type="entry name" value="Tscrpt_reg_Rrf2"/>
</dbReference>
<dbReference type="PROSITE" id="PS51197">
    <property type="entry name" value="HTH_RRF2_2"/>
    <property type="match status" value="1"/>
</dbReference>
<proteinExistence type="predicted"/>
<sequence>MMKISTKGRYALRMLYDLAIHQEEGYISLKDVAERQNISKKYLEQIVPLLNKTGLLRTNRGNKGGYMLAGKASEISVGDILRATEGSLAPVACLEFEPNECPRAGDCSTLFVWEGLYSAITDYLDGISIQDIIERNSSMGGDYCI</sequence>
<accession>A0A315XY88</accession>
<dbReference type="EMBL" id="QGDI01000006">
    <property type="protein sequence ID" value="PWJ12579.1"/>
    <property type="molecule type" value="Genomic_DNA"/>
</dbReference>
<evidence type="ECO:0000313" key="2">
    <source>
        <dbReference type="EMBL" id="PWJ12579.1"/>
    </source>
</evidence>
<dbReference type="PROSITE" id="PS01332">
    <property type="entry name" value="HTH_RRF2_1"/>
    <property type="match status" value="1"/>
</dbReference>
<dbReference type="Proteomes" id="UP000245720">
    <property type="component" value="Unassembled WGS sequence"/>
</dbReference>
<protein>
    <submittedName>
        <fullName evidence="2">BadM/Rrf2 family transcriptional regulator</fullName>
    </submittedName>
</protein>